<evidence type="ECO:0000256" key="1">
    <source>
        <dbReference type="SAM" id="Phobius"/>
    </source>
</evidence>
<keyword evidence="1" id="KW-0812">Transmembrane</keyword>
<keyword evidence="1" id="KW-1133">Transmembrane helix</keyword>
<evidence type="ECO:0000313" key="3">
    <source>
        <dbReference type="Proteomes" id="UP000053766"/>
    </source>
</evidence>
<name>A0A0D8Y8S7_DICVI</name>
<accession>A0A0D8Y8S7</accession>
<evidence type="ECO:0000313" key="2">
    <source>
        <dbReference type="EMBL" id="KJH52622.1"/>
    </source>
</evidence>
<protein>
    <recommendedName>
        <fullName evidence="4">Reverse transcriptase domain-containing protein</fullName>
    </recommendedName>
</protein>
<evidence type="ECO:0008006" key="4">
    <source>
        <dbReference type="Google" id="ProtNLM"/>
    </source>
</evidence>
<gene>
    <name evidence="2" type="ORF">DICVIV_01207</name>
</gene>
<feature type="transmembrane region" description="Helical" evidence="1">
    <location>
        <begin position="173"/>
        <end position="193"/>
    </location>
</feature>
<sequence>MIGRRLDEEQSHEQAVFRKELSTMDYIHTTTRLIEVSREYKKSLCLTFIGFEKAFNSVETEAAIEALINQALPTPYIKILPKHYFAKLKKKYKASKKGVKAGSHLTAKHSSLLNVSCIRLNARPMICSCESLALAALEHITWCIILTIEYCASTATFKEFISEAVQMRLMDTYCFEVMFFVLVMVKFLLSYGMCRNSSPTLTH</sequence>
<dbReference type="AlphaFoldDB" id="A0A0D8Y8S7"/>
<reference evidence="2 3" key="1">
    <citation type="submission" date="2013-11" db="EMBL/GenBank/DDBJ databases">
        <title>Draft genome of the bovine lungworm Dictyocaulus viviparus.</title>
        <authorList>
            <person name="Mitreva M."/>
        </authorList>
    </citation>
    <scope>NUCLEOTIDE SEQUENCE [LARGE SCALE GENOMIC DNA]</scope>
    <source>
        <strain evidence="2 3">HannoverDv2000</strain>
    </source>
</reference>
<dbReference type="OrthoDB" id="410104at2759"/>
<organism evidence="2 3">
    <name type="scientific">Dictyocaulus viviparus</name>
    <name type="common">Bovine lungworm</name>
    <dbReference type="NCBI Taxonomy" id="29172"/>
    <lineage>
        <taxon>Eukaryota</taxon>
        <taxon>Metazoa</taxon>
        <taxon>Ecdysozoa</taxon>
        <taxon>Nematoda</taxon>
        <taxon>Chromadorea</taxon>
        <taxon>Rhabditida</taxon>
        <taxon>Rhabditina</taxon>
        <taxon>Rhabditomorpha</taxon>
        <taxon>Strongyloidea</taxon>
        <taxon>Metastrongylidae</taxon>
        <taxon>Dictyocaulus</taxon>
    </lineage>
</organism>
<reference evidence="3" key="2">
    <citation type="journal article" date="2016" name="Sci. Rep.">
        <title>Dictyocaulus viviparus genome, variome and transcriptome elucidate lungworm biology and support future intervention.</title>
        <authorList>
            <person name="McNulty S.N."/>
            <person name="Strube C."/>
            <person name="Rosa B.A."/>
            <person name="Martin J.C."/>
            <person name="Tyagi R."/>
            <person name="Choi Y.J."/>
            <person name="Wang Q."/>
            <person name="Hallsworth Pepin K."/>
            <person name="Zhang X."/>
            <person name="Ozersky P."/>
            <person name="Wilson R.K."/>
            <person name="Sternberg P.W."/>
            <person name="Gasser R.B."/>
            <person name="Mitreva M."/>
        </authorList>
    </citation>
    <scope>NUCLEOTIDE SEQUENCE [LARGE SCALE GENOMIC DNA]</scope>
    <source>
        <strain evidence="3">HannoverDv2000</strain>
    </source>
</reference>
<keyword evidence="1" id="KW-0472">Membrane</keyword>
<proteinExistence type="predicted"/>
<keyword evidence="3" id="KW-1185">Reference proteome</keyword>
<dbReference type="EMBL" id="KN716162">
    <property type="protein sequence ID" value="KJH52622.1"/>
    <property type="molecule type" value="Genomic_DNA"/>
</dbReference>
<dbReference type="Proteomes" id="UP000053766">
    <property type="component" value="Unassembled WGS sequence"/>
</dbReference>